<organism evidence="1 2">
    <name type="scientific">Actinocatenispora thailandica</name>
    <dbReference type="NCBI Taxonomy" id="227318"/>
    <lineage>
        <taxon>Bacteria</taxon>
        <taxon>Bacillati</taxon>
        <taxon>Actinomycetota</taxon>
        <taxon>Actinomycetes</taxon>
        <taxon>Micromonosporales</taxon>
        <taxon>Micromonosporaceae</taxon>
        <taxon>Actinocatenispora</taxon>
    </lineage>
</organism>
<reference evidence="1 2" key="1">
    <citation type="submission" date="2020-08" db="EMBL/GenBank/DDBJ databases">
        <title>Whole genome shotgun sequence of Actinocatenispora thailandica NBRC 105041.</title>
        <authorList>
            <person name="Komaki H."/>
            <person name="Tamura T."/>
        </authorList>
    </citation>
    <scope>NUCLEOTIDE SEQUENCE [LARGE SCALE GENOMIC DNA]</scope>
    <source>
        <strain evidence="1 2">NBRC 105041</strain>
    </source>
</reference>
<dbReference type="EMBL" id="AP023355">
    <property type="protein sequence ID" value="BCJ38102.1"/>
    <property type="molecule type" value="Genomic_DNA"/>
</dbReference>
<dbReference type="AlphaFoldDB" id="A0A7R7DVI9"/>
<dbReference type="KEGG" id="atl:Athai_56050"/>
<dbReference type="Proteomes" id="UP000611640">
    <property type="component" value="Chromosome"/>
</dbReference>
<protein>
    <submittedName>
        <fullName evidence="1">Uncharacterized protein</fullName>
    </submittedName>
</protein>
<name>A0A7R7DVI9_9ACTN</name>
<keyword evidence="2" id="KW-1185">Reference proteome</keyword>
<accession>A0A7R7DVI9</accession>
<sequence length="115" mass="11910">MAYLGIAARRIRTVSRSVVSSRSPRLRRFTRRGALALVAGVGAAAVLAGCGAGQISETAKIQPAVQGANAQSDSGTIALRDLTVLFPGGGDATYTAGRTRRWWCGSPTPAPPTTR</sequence>
<gene>
    <name evidence="1" type="ORF">Athai_56050</name>
</gene>
<evidence type="ECO:0000313" key="1">
    <source>
        <dbReference type="EMBL" id="BCJ38102.1"/>
    </source>
</evidence>
<evidence type="ECO:0000313" key="2">
    <source>
        <dbReference type="Proteomes" id="UP000611640"/>
    </source>
</evidence>
<proteinExistence type="predicted"/>